<keyword evidence="3" id="KW-1185">Reference proteome</keyword>
<evidence type="ECO:0000256" key="1">
    <source>
        <dbReference type="SAM" id="SignalP"/>
    </source>
</evidence>
<evidence type="ECO:0000313" key="3">
    <source>
        <dbReference type="Proteomes" id="UP000190868"/>
    </source>
</evidence>
<feature type="chain" id="PRO_5013181839" description="Lipoprotein" evidence="1">
    <location>
        <begin position="20"/>
        <end position="79"/>
    </location>
</feature>
<dbReference type="EMBL" id="CP017258">
    <property type="protein sequence ID" value="AQW87894.1"/>
    <property type="molecule type" value="Genomic_DNA"/>
</dbReference>
<dbReference type="Proteomes" id="UP000190868">
    <property type="component" value="Chromosome"/>
</dbReference>
<dbReference type="GeneID" id="56565875"/>
<dbReference type="KEGG" id="cpin:CPIN18020_0235"/>
<proteinExistence type="predicted"/>
<accession>A0A1S6U818</accession>
<dbReference type="PROSITE" id="PS51257">
    <property type="entry name" value="PROKAR_LIPOPROTEIN"/>
    <property type="match status" value="1"/>
</dbReference>
<gene>
    <name evidence="2" type="ORF">CPIN18021_1095</name>
</gene>
<reference evidence="3" key="1">
    <citation type="submission" date="2016-09" db="EMBL/GenBank/DDBJ databases">
        <title>Comparative genomics of the Campylobacter concisus group.</title>
        <authorList>
            <person name="Miller W.G."/>
            <person name="Yee E."/>
            <person name="Chapman M.H."/>
            <person name="Huynh S."/>
            <person name="Bono J.L."/>
            <person name="On S.L.W."/>
            <person name="StLeger J."/>
            <person name="Foster G."/>
            <person name="Parker C.T."/>
        </authorList>
    </citation>
    <scope>NUCLEOTIDE SEQUENCE [LARGE SCALE GENOMIC DNA]</scope>
    <source>
        <strain evidence="3">RM18021</strain>
    </source>
</reference>
<organism evidence="2 3">
    <name type="scientific">Campylobacter pinnipediorum subsp. caledonicus</name>
    <dbReference type="NCBI Taxonomy" id="1874362"/>
    <lineage>
        <taxon>Bacteria</taxon>
        <taxon>Pseudomonadati</taxon>
        <taxon>Campylobacterota</taxon>
        <taxon>Epsilonproteobacteria</taxon>
        <taxon>Campylobacterales</taxon>
        <taxon>Campylobacteraceae</taxon>
        <taxon>Campylobacter</taxon>
    </lineage>
</organism>
<dbReference type="AlphaFoldDB" id="A0A1S6U818"/>
<sequence>MNKLMLICFLLVLILSGCANDVKNIEPRYIYKDVYVPIKCQSSMPQKPQNNGSFESHKQIMLYLLECERLLKECLGVGE</sequence>
<evidence type="ECO:0008006" key="4">
    <source>
        <dbReference type="Google" id="ProtNLM"/>
    </source>
</evidence>
<keyword evidence="1" id="KW-0732">Signal</keyword>
<evidence type="ECO:0000313" key="2">
    <source>
        <dbReference type="EMBL" id="AQW87894.1"/>
    </source>
</evidence>
<protein>
    <recommendedName>
        <fullName evidence="4">Lipoprotein</fullName>
    </recommendedName>
</protein>
<feature type="signal peptide" evidence="1">
    <location>
        <begin position="1"/>
        <end position="19"/>
    </location>
</feature>
<dbReference type="RefSeq" id="WP_078422806.1">
    <property type="nucleotide sequence ID" value="NZ_CP017018.1"/>
</dbReference>
<name>A0A1S6U818_9BACT</name>